<reference evidence="1" key="1">
    <citation type="submission" date="2007-11" db="EMBL/GenBank/DDBJ databases">
        <authorList>
            <person name="Fulton L."/>
            <person name="Clifton S."/>
            <person name="Fulton B."/>
            <person name="Xu J."/>
            <person name="Minx P."/>
            <person name="Pepin K.H."/>
            <person name="Johnson M."/>
            <person name="Thiruvilangam P."/>
            <person name="Bhonagiri V."/>
            <person name="Nash W.E."/>
            <person name="Mardis E.R."/>
            <person name="Wilson R.K."/>
        </authorList>
    </citation>
    <scope>NUCLEOTIDE SEQUENCE [LARGE SCALE GENOMIC DNA]</scope>
    <source>
        <strain evidence="1">DSM 1402</strain>
    </source>
</reference>
<dbReference type="GO" id="GO:0016787">
    <property type="term" value="F:hydrolase activity"/>
    <property type="evidence" value="ECO:0007669"/>
    <property type="project" value="UniProtKB-KW"/>
</dbReference>
<accession>B0N6Y9</accession>
<dbReference type="SUPFAM" id="SSF53187">
    <property type="entry name" value="Zn-dependent exopeptidases"/>
    <property type="match status" value="1"/>
</dbReference>
<reference evidence="1" key="2">
    <citation type="submission" date="2014-06" db="EMBL/GenBank/DDBJ databases">
        <title>Draft genome sequence of Clostridium ramosum(DSM 1402).</title>
        <authorList>
            <person name="Sudarsanam P."/>
            <person name="Ley R."/>
            <person name="Guruge J."/>
            <person name="Turnbaugh P.J."/>
            <person name="Mahowald M."/>
            <person name="Liep D."/>
            <person name="Gordon J."/>
        </authorList>
    </citation>
    <scope>NUCLEOTIDE SEQUENCE</scope>
    <source>
        <strain evidence="1">DSM 1402</strain>
    </source>
</reference>
<proteinExistence type="predicted"/>
<keyword evidence="2" id="KW-1185">Reference proteome</keyword>
<dbReference type="AlphaFoldDB" id="B0N6Y9"/>
<dbReference type="Proteomes" id="UP000005798">
    <property type="component" value="Unassembled WGS sequence"/>
</dbReference>
<dbReference type="HOGENOM" id="CLU_069318_2_1_9"/>
<evidence type="ECO:0000313" key="1">
    <source>
        <dbReference type="EMBL" id="EDS17577.1"/>
    </source>
</evidence>
<dbReference type="eggNOG" id="COG3741">
    <property type="taxonomic scope" value="Bacteria"/>
</dbReference>
<sequence>MGKYERNSMIQILKDKQSMYTINTSLHELPVVISLPHSGTYITSEMAENLMDDVIFPNTDWYLPKLYGFLKELGFTIIINNMNRHLIDVNRDINDKKGSSYKTNLIYTKTTQGALMYNHELSVQEIERRIADYYLPYHEAIRQALLEKQKYFKKVYLIDLHSFGLNYGADIILGNDNGRACTSKTTNFFKKMMKKQNFKVTENNPFAGGYITKYYGASVENCEAIQIELWYQTYIDKRSFGNEELPVINNELFGETSRRMENVFIELKKWLKDE</sequence>
<gene>
    <name evidence="1" type="ORF">CLORAM_02372</name>
</gene>
<dbReference type="InterPro" id="IPR007709">
    <property type="entry name" value="N-FG_amidohydro"/>
</dbReference>
<evidence type="ECO:0000313" key="2">
    <source>
        <dbReference type="Proteomes" id="UP000005798"/>
    </source>
</evidence>
<dbReference type="Pfam" id="PF05013">
    <property type="entry name" value="FGase"/>
    <property type="match status" value="1"/>
</dbReference>
<organism evidence="1 2">
    <name type="scientific">Thomasclavelia ramosa DSM 1402</name>
    <dbReference type="NCBI Taxonomy" id="445974"/>
    <lineage>
        <taxon>Bacteria</taxon>
        <taxon>Bacillati</taxon>
        <taxon>Bacillota</taxon>
        <taxon>Erysipelotrichia</taxon>
        <taxon>Erysipelotrichales</taxon>
        <taxon>Coprobacillaceae</taxon>
        <taxon>Thomasclavelia</taxon>
    </lineage>
</organism>
<protein>
    <submittedName>
        <fullName evidence="1">N-formylglutamate amidohydrolase</fullName>
    </submittedName>
</protein>
<dbReference type="EMBL" id="ABFX02000008">
    <property type="protein sequence ID" value="EDS17577.1"/>
    <property type="molecule type" value="Genomic_DNA"/>
</dbReference>
<dbReference type="Gene3D" id="3.40.630.40">
    <property type="entry name" value="Zn-dependent exopeptidases"/>
    <property type="match status" value="1"/>
</dbReference>
<comment type="caution">
    <text evidence="1">The sequence shown here is derived from an EMBL/GenBank/DDBJ whole genome shotgun (WGS) entry which is preliminary data.</text>
</comment>
<name>B0N6Y9_9FIRM</name>